<name>A0A0A0Q0Y1_9CAUD</name>
<organism evidence="1 2">
    <name type="scientific">Pectobacterium bacteriophage PM2</name>
    <dbReference type="NCBI Taxonomy" id="1429794"/>
    <lineage>
        <taxon>Viruses</taxon>
        <taxon>Duplodnaviria</taxon>
        <taxon>Heunggongvirae</taxon>
        <taxon>Uroviricota</taxon>
        <taxon>Caudoviricetes</taxon>
        <taxon>Pantevenvirales</taxon>
        <taxon>Straboviridae</taxon>
        <taxon>Tevenvirinae</taxon>
        <taxon>Mosugukvirus</taxon>
        <taxon>Mosugukvirus pm2</taxon>
    </lineage>
</organism>
<keyword evidence="2" id="KW-1185">Reference proteome</keyword>
<accession>A0A0A0Q0Y1</accession>
<dbReference type="EMBL" id="KF835987">
    <property type="protein sequence ID" value="AHY25223.1"/>
    <property type="molecule type" value="Genomic_DNA"/>
</dbReference>
<gene>
    <name evidence="1" type="ORF">PM2_261</name>
</gene>
<dbReference type="Pfam" id="PF17438">
    <property type="entry name" value="DUF5417"/>
    <property type="match status" value="1"/>
</dbReference>
<evidence type="ECO:0008006" key="3">
    <source>
        <dbReference type="Google" id="ProtNLM"/>
    </source>
</evidence>
<evidence type="ECO:0000313" key="2">
    <source>
        <dbReference type="Proteomes" id="UP000030739"/>
    </source>
</evidence>
<dbReference type="RefSeq" id="YP_009211682.1">
    <property type="nucleotide sequence ID" value="NC_028940.1"/>
</dbReference>
<dbReference type="OrthoDB" id="21612at10239"/>
<reference evidence="1 2" key="1">
    <citation type="journal article" date="2015" name="Plant Pathol. J.">
        <title>Isolation and Genomic Characterization of the T4-Like Bacteriophage PM2 Infecting Pectobacterium carotovorum subsp. carotovorum.</title>
        <authorList>
            <person name="Lim J.A."/>
            <person name="Lee D.H."/>
            <person name="Heu S."/>
        </authorList>
    </citation>
    <scope>NUCLEOTIDE SEQUENCE [LARGE SCALE GENOMIC DNA]</scope>
</reference>
<evidence type="ECO:0000313" key="1">
    <source>
        <dbReference type="EMBL" id="AHY25223.1"/>
    </source>
</evidence>
<dbReference type="Proteomes" id="UP000030739">
    <property type="component" value="Segment"/>
</dbReference>
<protein>
    <recommendedName>
        <fullName evidence="3">Phage protein</fullName>
    </recommendedName>
</protein>
<sequence length="92" mass="10675">MQLKRESINLDSSTNGTWNFCIYDKNPESIEKVENILRSMETLSSVGGIQETWEDYCDKCPCYEDGYGSGFWIPIYMVQEFKDAWKKAKANV</sequence>
<dbReference type="GeneID" id="26638154"/>
<dbReference type="InterPro" id="IPR035392">
    <property type="entry name" value="DUF5417"/>
</dbReference>
<proteinExistence type="predicted"/>
<dbReference type="KEGG" id="vg:26638154"/>